<dbReference type="InterPro" id="IPR050401">
    <property type="entry name" value="Cyclic_nucleotide_synthase"/>
</dbReference>
<dbReference type="GO" id="GO:0005886">
    <property type="term" value="C:plasma membrane"/>
    <property type="evidence" value="ECO:0007669"/>
    <property type="project" value="TreeGrafter"/>
</dbReference>
<keyword evidence="2" id="KW-0812">Transmembrane</keyword>
<dbReference type="Proteomes" id="UP000612055">
    <property type="component" value="Unassembled WGS sequence"/>
</dbReference>
<feature type="region of interest" description="Disordered" evidence="8">
    <location>
        <begin position="974"/>
        <end position="1030"/>
    </location>
</feature>
<feature type="region of interest" description="Disordered" evidence="8">
    <location>
        <begin position="674"/>
        <end position="731"/>
    </location>
</feature>
<feature type="region of interest" description="Disordered" evidence="8">
    <location>
        <begin position="1114"/>
        <end position="1141"/>
    </location>
</feature>
<organism evidence="10 11">
    <name type="scientific">Edaphochlamys debaryana</name>
    <dbReference type="NCBI Taxonomy" id="47281"/>
    <lineage>
        <taxon>Eukaryota</taxon>
        <taxon>Viridiplantae</taxon>
        <taxon>Chlorophyta</taxon>
        <taxon>core chlorophytes</taxon>
        <taxon>Chlorophyceae</taxon>
        <taxon>CS clade</taxon>
        <taxon>Chlamydomonadales</taxon>
        <taxon>Chlamydomonadales incertae sedis</taxon>
        <taxon>Edaphochlamys</taxon>
    </lineage>
</organism>
<dbReference type="GO" id="GO:0001653">
    <property type="term" value="F:peptide receptor activity"/>
    <property type="evidence" value="ECO:0007669"/>
    <property type="project" value="TreeGrafter"/>
</dbReference>
<dbReference type="GO" id="GO:0000166">
    <property type="term" value="F:nucleotide binding"/>
    <property type="evidence" value="ECO:0007669"/>
    <property type="project" value="UniProtKB-KW"/>
</dbReference>
<dbReference type="EMBL" id="JAEHOE010000152">
    <property type="protein sequence ID" value="KAG2484319.1"/>
    <property type="molecule type" value="Genomic_DNA"/>
</dbReference>
<dbReference type="SMART" id="SM00044">
    <property type="entry name" value="CYCc"/>
    <property type="match status" value="1"/>
</dbReference>
<accession>A0A835XJ05</accession>
<comment type="caution">
    <text evidence="10">The sequence shown here is derived from an EMBL/GenBank/DDBJ whole genome shotgun (WGS) entry which is preliminary data.</text>
</comment>
<evidence type="ECO:0000256" key="2">
    <source>
        <dbReference type="ARBA" id="ARBA00022692"/>
    </source>
</evidence>
<comment type="similarity">
    <text evidence="7">Belongs to the adenylyl cyclase class-4/guanylyl cyclase family.</text>
</comment>
<dbReference type="InterPro" id="IPR018297">
    <property type="entry name" value="A/G_cyclase_CS"/>
</dbReference>
<evidence type="ECO:0000256" key="5">
    <source>
        <dbReference type="ARBA" id="ARBA00023136"/>
    </source>
</evidence>
<feature type="compositionally biased region" description="Pro residues" evidence="8">
    <location>
        <begin position="630"/>
        <end position="648"/>
    </location>
</feature>
<protein>
    <recommendedName>
        <fullName evidence="9">Guanylate cyclase domain-containing protein</fullName>
    </recommendedName>
</protein>
<name>A0A835XJ05_9CHLO</name>
<dbReference type="AlphaFoldDB" id="A0A835XJ05"/>
<feature type="compositionally biased region" description="Low complexity" evidence="8">
    <location>
        <begin position="695"/>
        <end position="711"/>
    </location>
</feature>
<keyword evidence="4" id="KW-1133">Transmembrane helix</keyword>
<evidence type="ECO:0000256" key="7">
    <source>
        <dbReference type="RuleBase" id="RU000405"/>
    </source>
</evidence>
<evidence type="ECO:0000313" key="11">
    <source>
        <dbReference type="Proteomes" id="UP000612055"/>
    </source>
</evidence>
<feature type="region of interest" description="Disordered" evidence="8">
    <location>
        <begin position="627"/>
        <end position="650"/>
    </location>
</feature>
<dbReference type="InterPro" id="IPR001054">
    <property type="entry name" value="A/G_cyclase"/>
</dbReference>
<dbReference type="OrthoDB" id="548029at2759"/>
<feature type="region of interest" description="Disordered" evidence="8">
    <location>
        <begin position="125"/>
        <end position="157"/>
    </location>
</feature>
<feature type="region of interest" description="Disordered" evidence="8">
    <location>
        <begin position="1"/>
        <end position="90"/>
    </location>
</feature>
<dbReference type="PROSITE" id="PS50125">
    <property type="entry name" value="GUANYLATE_CYCLASE_2"/>
    <property type="match status" value="1"/>
</dbReference>
<evidence type="ECO:0000256" key="3">
    <source>
        <dbReference type="ARBA" id="ARBA00022741"/>
    </source>
</evidence>
<evidence type="ECO:0000259" key="9">
    <source>
        <dbReference type="PROSITE" id="PS50125"/>
    </source>
</evidence>
<dbReference type="PROSITE" id="PS00452">
    <property type="entry name" value="GUANYLATE_CYCLASE_1"/>
    <property type="match status" value="1"/>
</dbReference>
<dbReference type="PANTHER" id="PTHR11920:SF335">
    <property type="entry name" value="GUANYLATE CYCLASE"/>
    <property type="match status" value="1"/>
</dbReference>
<feature type="region of interest" description="Disordered" evidence="8">
    <location>
        <begin position="172"/>
        <end position="250"/>
    </location>
</feature>
<dbReference type="Pfam" id="PF00211">
    <property type="entry name" value="Guanylate_cyc"/>
    <property type="match status" value="1"/>
</dbReference>
<keyword evidence="3" id="KW-0547">Nucleotide-binding</keyword>
<dbReference type="CDD" id="cd07302">
    <property type="entry name" value="CHD"/>
    <property type="match status" value="1"/>
</dbReference>
<dbReference type="InterPro" id="IPR029787">
    <property type="entry name" value="Nucleotide_cyclase"/>
</dbReference>
<feature type="compositionally biased region" description="Low complexity" evidence="8">
    <location>
        <begin position="75"/>
        <end position="90"/>
    </location>
</feature>
<dbReference type="GO" id="GO:0004383">
    <property type="term" value="F:guanylate cyclase activity"/>
    <property type="evidence" value="ECO:0007669"/>
    <property type="project" value="TreeGrafter"/>
</dbReference>
<keyword evidence="6 7" id="KW-0456">Lyase</keyword>
<comment type="subcellular location">
    <subcellularLocation>
        <location evidence="1">Membrane</location>
    </subcellularLocation>
</comment>
<feature type="compositionally biased region" description="Low complexity" evidence="8">
    <location>
        <begin position="53"/>
        <end position="67"/>
    </location>
</feature>
<gene>
    <name evidence="10" type="ORF">HYH03_016861</name>
</gene>
<feature type="compositionally biased region" description="Low complexity" evidence="8">
    <location>
        <begin position="193"/>
        <end position="206"/>
    </location>
</feature>
<feature type="region of interest" description="Disordered" evidence="8">
    <location>
        <begin position="458"/>
        <end position="511"/>
    </location>
</feature>
<dbReference type="GO" id="GO:0004016">
    <property type="term" value="F:adenylate cyclase activity"/>
    <property type="evidence" value="ECO:0007669"/>
    <property type="project" value="TreeGrafter"/>
</dbReference>
<evidence type="ECO:0000256" key="8">
    <source>
        <dbReference type="SAM" id="MobiDB-lite"/>
    </source>
</evidence>
<evidence type="ECO:0000313" key="10">
    <source>
        <dbReference type="EMBL" id="KAG2484319.1"/>
    </source>
</evidence>
<dbReference type="Gene3D" id="3.30.70.1230">
    <property type="entry name" value="Nucleotide cyclase"/>
    <property type="match status" value="1"/>
</dbReference>
<dbReference type="FunFam" id="3.30.70.1230:FF:000057">
    <property type="entry name" value="Guanylate cyclase"/>
    <property type="match status" value="1"/>
</dbReference>
<dbReference type="PANTHER" id="PTHR11920">
    <property type="entry name" value="GUANYLYL CYCLASE"/>
    <property type="match status" value="1"/>
</dbReference>
<evidence type="ECO:0000256" key="1">
    <source>
        <dbReference type="ARBA" id="ARBA00004370"/>
    </source>
</evidence>
<evidence type="ECO:0000256" key="6">
    <source>
        <dbReference type="ARBA" id="ARBA00023239"/>
    </source>
</evidence>
<dbReference type="SUPFAM" id="SSF55073">
    <property type="entry name" value="Nucleotide cyclase"/>
    <property type="match status" value="1"/>
</dbReference>
<feature type="compositionally biased region" description="Low complexity" evidence="8">
    <location>
        <begin position="28"/>
        <end position="44"/>
    </location>
</feature>
<keyword evidence="11" id="KW-1185">Reference proteome</keyword>
<sequence>MAGPALRSTGSRPEVWALVPLPSPQRPHPQQQPEQGPPAALAGQGPPGPGPLDPAVEPAEGGPQAGDAGPGGGAVLLPEESGALLSPPERLSLSAEELEALRSGGSEARRRIFISEMLGLRTDVYVAPDPSPTPRVDAYTTQPMQHRGRSGTDYDGLDIPSIMDSVGSMRMFGQGPGIPPAASRRRPVQQAHAGPAGPTGPTDGAGAASGSGGAGPSRPPRILRPPYEDRMALLASQREGTTQEPQAPVHAWRAQQLRLVEQRAAWLQQQAQHAQHARLGAPSVEIIDELPENEVDSGPAERPGPAGPAPDPAAVAPPASRPPIPEQAGPGPRAGPGPGPAIDVVDQLQSPFTPELAAALAHLSVGMSPPLRGGVAAAGGAPAALALALGGRMDSVRGPRLPPRRLSTRSRMHRVLEAVGGGHRGAQGVGAAGGAGAAAGGEATISGFGAWMRASETRLSPHTPPDASPALALPSRSGGLGGATEPRLSDASSGRQGAAHGVTAGQGHGQDCLPDGMRWYQVRLRLDWPLGSSAGGSAGSSLGAGAAGEEEPPAELALEAVDVHDLVSQQRAAEAGLRARLQEVSERQAQLEALLVVQHRMLESIFPRQVIQEMTRLAAAQINNAAAAAGPPPGPPAVPTSAPLPPVPRSASGPALALAWMLLDTGGRMLGSSAPGVLEALRPDPNADGSGSGSAGATASGAEQGSAEGTCAGAGAGPGGRDAAVGGRAGAGPGPSAGVLAPGAHGSGGPLRLPTASAHRCVTVLFADVCDFTSMCNELEPLAVMAFLNGLFTRLDSLCDIYGVYKVETIGDCIMVCGGLITVDAEGFKAVRCDGSEDELHALKVLCFAKAMLREVAHMTLPHNGRPLRMRVGLHSGPVTAGIVGAKMPRFCLFGDTVNTASRMESTCEPGCVQVSAATRALLPEEPWVPSGGVQVKGKGEMQTFLWRPPTPAASGAAGAGAGTSRTHARLTRAAAGSFRSRPATAGGINLPPPSASTPAVESPRPGHSAVTSGPLGSELSTCPLGETLGPGQHGEALGLGLPRSPAAGGLGLARVAAALALAAAAAGPAGPAGSVGEGAEAELAAPAAGGGEHGAQALALGSEALIGVEVASAGAPGGGPAAVPPGVHEGTEVDVDEGRD</sequence>
<keyword evidence="5" id="KW-0472">Membrane</keyword>
<feature type="region of interest" description="Disordered" evidence="8">
    <location>
        <begin position="294"/>
        <end position="345"/>
    </location>
</feature>
<dbReference type="GO" id="GO:0007168">
    <property type="term" value="P:receptor guanylyl cyclase signaling pathway"/>
    <property type="evidence" value="ECO:0007669"/>
    <property type="project" value="TreeGrafter"/>
</dbReference>
<evidence type="ECO:0000256" key="4">
    <source>
        <dbReference type="ARBA" id="ARBA00022989"/>
    </source>
</evidence>
<feature type="region of interest" description="Disordered" evidence="8">
    <location>
        <begin position="950"/>
        <end position="969"/>
    </location>
</feature>
<proteinExistence type="inferred from homology"/>
<feature type="domain" description="Guanylate cyclase" evidence="9">
    <location>
        <begin position="763"/>
        <end position="905"/>
    </location>
</feature>
<reference evidence="10" key="1">
    <citation type="journal article" date="2020" name="bioRxiv">
        <title>Comparative genomics of Chlamydomonas.</title>
        <authorList>
            <person name="Craig R.J."/>
            <person name="Hasan A.R."/>
            <person name="Ness R.W."/>
            <person name="Keightley P.D."/>
        </authorList>
    </citation>
    <scope>NUCLEOTIDE SEQUENCE</scope>
    <source>
        <strain evidence="10">CCAP 11/70</strain>
    </source>
</reference>
<dbReference type="GO" id="GO:0035556">
    <property type="term" value="P:intracellular signal transduction"/>
    <property type="evidence" value="ECO:0007669"/>
    <property type="project" value="InterPro"/>
</dbReference>